<feature type="lipid moiety-binding region" description="N-palmitoyl cysteine" evidence="3">
    <location>
        <position position="15"/>
    </location>
</feature>
<reference evidence="5" key="1">
    <citation type="submission" date="2020-01" db="EMBL/GenBank/DDBJ databases">
        <authorList>
            <person name="Rat A."/>
        </authorList>
    </citation>
    <scope>NUCLEOTIDE SEQUENCE</scope>
    <source>
        <strain evidence="5">LMG 31228</strain>
    </source>
</reference>
<evidence type="ECO:0000313" key="5">
    <source>
        <dbReference type="EMBL" id="MBR0680304.1"/>
    </source>
</evidence>
<keyword evidence="3" id="KW-0564">Palmitate</keyword>
<dbReference type="SUPFAM" id="SSF50814">
    <property type="entry name" value="Lipocalins"/>
    <property type="match status" value="1"/>
</dbReference>
<dbReference type="GO" id="GO:0008289">
    <property type="term" value="F:lipid binding"/>
    <property type="evidence" value="ECO:0007669"/>
    <property type="project" value="UniProtKB-UniRule"/>
</dbReference>
<reference evidence="5" key="2">
    <citation type="journal article" date="2021" name="Syst. Appl. Microbiol.">
        <title>Roseomonas hellenica sp. nov., isolated from roots of wild-growing Alkanna tinctoria.</title>
        <authorList>
            <person name="Rat A."/>
            <person name="Naranjo H.D."/>
            <person name="Lebbe L."/>
            <person name="Cnockaert M."/>
            <person name="Krigas N."/>
            <person name="Grigoriadou K."/>
            <person name="Maloupa E."/>
            <person name="Willems A."/>
        </authorList>
    </citation>
    <scope>NUCLEOTIDE SEQUENCE</scope>
    <source>
        <strain evidence="5">LMG 31228</strain>
    </source>
</reference>
<sequence>MGRALPALALLIAACATQPGPETPRTVGQVDLGRYAGLWHEAARFPTSFQDSARIRCEGVTATYSPRPDGTIGVVNRCRNALAGGAERVAEGVAYSAAPGNDRLRVSFFWPFHGDYWVIGLDPQYRWAVVGAPGRDYLWILSRTAAMAPADYAMAVEIARREGFDTARLQRTPQGRAIQAAENTD</sequence>
<organism evidence="5 6">
    <name type="scientific">Neoroseomonas eburnea</name>
    <dbReference type="NCBI Taxonomy" id="1346889"/>
    <lineage>
        <taxon>Bacteria</taxon>
        <taxon>Pseudomonadati</taxon>
        <taxon>Pseudomonadota</taxon>
        <taxon>Alphaproteobacteria</taxon>
        <taxon>Acetobacterales</taxon>
        <taxon>Acetobacteraceae</taxon>
        <taxon>Neoroseomonas</taxon>
    </lineage>
</organism>
<keyword evidence="2" id="KW-0472">Membrane</keyword>
<keyword evidence="2" id="KW-0446">Lipid-binding</keyword>
<dbReference type="Pfam" id="PF08212">
    <property type="entry name" value="Lipocalin_2"/>
    <property type="match status" value="1"/>
</dbReference>
<evidence type="ECO:0000313" key="6">
    <source>
        <dbReference type="Proteomes" id="UP001138709"/>
    </source>
</evidence>
<comment type="subcellular location">
    <subcellularLocation>
        <location evidence="2">Cell outer membrane</location>
    </subcellularLocation>
</comment>
<name>A0A9X9X9B8_9PROT</name>
<keyword evidence="2 3" id="KW-0449">Lipoprotein</keyword>
<dbReference type="Proteomes" id="UP001138709">
    <property type="component" value="Unassembled WGS sequence"/>
</dbReference>
<proteinExistence type="inferred from homology"/>
<accession>A0A9X9X9B8</accession>
<dbReference type="InterPro" id="IPR047202">
    <property type="entry name" value="Lipocalin_Blc-like_dom"/>
</dbReference>
<dbReference type="PROSITE" id="PS51257">
    <property type="entry name" value="PROKAR_LIPOPROTEIN"/>
    <property type="match status" value="1"/>
</dbReference>
<dbReference type="InterPro" id="IPR000566">
    <property type="entry name" value="Lipocln_cytosolic_FA-bd_dom"/>
</dbReference>
<keyword evidence="6" id="KW-1185">Reference proteome</keyword>
<dbReference type="AlphaFoldDB" id="A0A9X9X9B8"/>
<dbReference type="PIRSF" id="PIRSF036893">
    <property type="entry name" value="Lipocalin_ApoD"/>
    <property type="match status" value="1"/>
</dbReference>
<dbReference type="InterPro" id="IPR022271">
    <property type="entry name" value="Lipocalin_ApoD"/>
</dbReference>
<dbReference type="GO" id="GO:0006950">
    <property type="term" value="P:response to stress"/>
    <property type="evidence" value="ECO:0007669"/>
    <property type="project" value="UniProtKB-ARBA"/>
</dbReference>
<protein>
    <recommendedName>
        <fullName evidence="2">Outer membrane lipoprotein Blc</fullName>
    </recommendedName>
</protein>
<dbReference type="InterPro" id="IPR012674">
    <property type="entry name" value="Calycin"/>
</dbReference>
<feature type="domain" description="Lipocalin/cytosolic fatty-acid binding" evidence="4">
    <location>
        <begin position="30"/>
        <end position="174"/>
    </location>
</feature>
<evidence type="ECO:0000259" key="4">
    <source>
        <dbReference type="Pfam" id="PF08212"/>
    </source>
</evidence>
<dbReference type="PRINTS" id="PR01171">
    <property type="entry name" value="BCTLIPOCALIN"/>
</dbReference>
<dbReference type="InterPro" id="IPR002446">
    <property type="entry name" value="Lipocalin_bac"/>
</dbReference>
<keyword evidence="2" id="KW-0998">Cell outer membrane</keyword>
<dbReference type="GO" id="GO:0009279">
    <property type="term" value="C:cell outer membrane"/>
    <property type="evidence" value="ECO:0007669"/>
    <property type="project" value="UniProtKB-SubCell"/>
</dbReference>
<dbReference type="PANTHER" id="PTHR10612:SF34">
    <property type="entry name" value="APOLIPOPROTEIN D"/>
    <property type="match status" value="1"/>
</dbReference>
<gene>
    <name evidence="5" type="ORF">GXW74_07385</name>
</gene>
<dbReference type="Gene3D" id="2.40.128.20">
    <property type="match status" value="1"/>
</dbReference>
<dbReference type="EMBL" id="JAAEDL010000005">
    <property type="protein sequence ID" value="MBR0680304.1"/>
    <property type="molecule type" value="Genomic_DNA"/>
</dbReference>
<dbReference type="InterPro" id="IPR022272">
    <property type="entry name" value="Lipocalin_CS"/>
</dbReference>
<comment type="function">
    <text evidence="2">Involved in the storage or transport of lipids necessary for membrane maintenance under stressful conditions. Displays a binding preference for lysophospholipids.</text>
</comment>
<evidence type="ECO:0000256" key="1">
    <source>
        <dbReference type="ARBA" id="ARBA00006889"/>
    </source>
</evidence>
<dbReference type="RefSeq" id="WP_211845830.1">
    <property type="nucleotide sequence ID" value="NZ_JAAEDL010000005.1"/>
</dbReference>
<dbReference type="PROSITE" id="PS00213">
    <property type="entry name" value="LIPOCALIN"/>
    <property type="match status" value="1"/>
</dbReference>
<comment type="subunit">
    <text evidence="2">Homodimer.</text>
</comment>
<evidence type="ECO:0000256" key="3">
    <source>
        <dbReference type="PIRSR" id="PIRSR036893-52"/>
    </source>
</evidence>
<comment type="similarity">
    <text evidence="1 2">Belongs to the calycin superfamily. Lipocalin family.</text>
</comment>
<feature type="lipid moiety-binding region" description="S-diacylglycerol cysteine" evidence="3">
    <location>
        <position position="15"/>
    </location>
</feature>
<dbReference type="PANTHER" id="PTHR10612">
    <property type="entry name" value="APOLIPOPROTEIN D"/>
    <property type="match status" value="1"/>
</dbReference>
<comment type="caution">
    <text evidence="5">The sequence shown here is derived from an EMBL/GenBank/DDBJ whole genome shotgun (WGS) entry which is preliminary data.</text>
</comment>
<evidence type="ECO:0000256" key="2">
    <source>
        <dbReference type="PIRNR" id="PIRNR036893"/>
    </source>
</evidence>
<dbReference type="CDD" id="cd19438">
    <property type="entry name" value="lipocalin_Blc-like"/>
    <property type="match status" value="1"/>
</dbReference>